<dbReference type="PANTHER" id="PTHR38811:SF1">
    <property type="entry name" value="UPF0284 PROTEIN SLL1500"/>
    <property type="match status" value="1"/>
</dbReference>
<sequence length="371" mass="39182">MTFELPPSLGIHGDRKTAEDIMSRIWGKRGVFTCTIANTLTSTIPGISEAGDTPELTLFTGPADAEFLVMGKVTCMKGIPINPGNIPTPATLTKAALELSKMPFLIINGGSQVIPNIPCIEVGGECGQKITTGHAMSAAQVRKSFEYGRILGEQLAKTYDYVVISESCAGGTTTALAVLLAMGTVRENLVSSSSPKNPKQFKWDTVMQGLNAAGIGIGDLADDPLKAVECVGDPMMPVNIGILVGAAKHVPVIVGGGTQMAPIMAAAVKLEPSIIGNFMQGTTRWLLSDPNSSMERLAEAISPSIPIVNINMDYSKSPYEGLQAYEWGYIKEGVGCGGSSVAAVIESSGRIDCDMLLDKVHEIYQKIMNAD</sequence>
<proteinExistence type="inferred from homology"/>
<dbReference type="HOGENOM" id="CLU_053134_0_0_2"/>
<dbReference type="CDD" id="cd02439">
    <property type="entry name" value="DMB-PRT_CobT"/>
    <property type="match status" value="1"/>
</dbReference>
<dbReference type="Pfam" id="PF02277">
    <property type="entry name" value="DBI_PRT"/>
    <property type="match status" value="1"/>
</dbReference>
<dbReference type="EMBL" id="CP004049">
    <property type="protein sequence ID" value="AGI85223.1"/>
    <property type="molecule type" value="Genomic_DNA"/>
</dbReference>
<dbReference type="InParanoid" id="M9SG89"/>
<reference evidence="2 3" key="1">
    <citation type="journal article" date="2012" name="J. Bacteriol.">
        <title>Genome sequence of 'Candidatus Methanomethylophilus alvus' Mx1201, a methanogenic archaeon from the human gut belonging to a seventh order of methanogens.</title>
        <authorList>
            <person name="Borrel G."/>
            <person name="Harris H.M."/>
            <person name="Tottey W."/>
            <person name="Mihajlovski A."/>
            <person name="Parisot N."/>
            <person name="Peyretaillade E."/>
            <person name="Peyret P."/>
            <person name="Gribaldo S."/>
            <person name="O'Toole P.W."/>
            <person name="Brugere J.F."/>
        </authorList>
    </citation>
    <scope>NUCLEOTIDE SEQUENCE [LARGE SCALE GENOMIC DNA]</scope>
    <source>
        <strain evidence="2 3">Mx1201</strain>
    </source>
</reference>
<comment type="similarity">
    <text evidence="1">Belongs to the UPF0284 family.</text>
</comment>
<organism evidence="2 3">
    <name type="scientific">Methanomethylophilus alvi (strain Mx1201)</name>
    <dbReference type="NCBI Taxonomy" id="1236689"/>
    <lineage>
        <taxon>Archaea</taxon>
        <taxon>Methanobacteriati</taxon>
        <taxon>Thermoplasmatota</taxon>
        <taxon>Thermoplasmata</taxon>
        <taxon>Methanomassiliicoccales</taxon>
        <taxon>Methanomethylophilaceae</taxon>
        <taxon>Methanomethylophilus</taxon>
    </lineage>
</organism>
<dbReference type="AlphaFoldDB" id="M9SG89"/>
<keyword evidence="2" id="KW-0808">Transferase</keyword>
<dbReference type="KEGG" id="max:MMALV_04810"/>
<dbReference type="PANTHER" id="PTHR38811">
    <property type="match status" value="1"/>
</dbReference>
<dbReference type="NCBIfam" id="TIGR00303">
    <property type="entry name" value="nicotinate mononucleotide-dependent phosphoribosyltransferase CobT"/>
    <property type="match status" value="1"/>
</dbReference>
<dbReference type="HAMAP" id="MF_01086">
    <property type="entry name" value="UPF0284"/>
    <property type="match status" value="1"/>
</dbReference>
<dbReference type="InterPro" id="IPR003200">
    <property type="entry name" value="Nict_dMeBzImd_PRibTrfase"/>
</dbReference>
<dbReference type="GeneID" id="41321276"/>
<gene>
    <name evidence="2" type="ORF">MMALV_04810</name>
</gene>
<dbReference type="InterPro" id="IPR036087">
    <property type="entry name" value="Nict_dMeBzImd_PRibTrfase_sf"/>
</dbReference>
<dbReference type="RefSeq" id="WP_015504371.1">
    <property type="nucleotide sequence ID" value="NC_020913.1"/>
</dbReference>
<dbReference type="SUPFAM" id="SSF52733">
    <property type="entry name" value="Nicotinate mononucleotide:5,6-dimethylbenzimidazole phosphoribosyltransferase (CobT)"/>
    <property type="match status" value="1"/>
</dbReference>
<dbReference type="InterPro" id="IPR002805">
    <property type="entry name" value="Nict_dMeBzImd_PRibTrfase_arc"/>
</dbReference>
<keyword evidence="3" id="KW-1185">Reference proteome</keyword>
<evidence type="ECO:0000256" key="1">
    <source>
        <dbReference type="HAMAP-Rule" id="MF_01086"/>
    </source>
</evidence>
<evidence type="ECO:0000313" key="2">
    <source>
        <dbReference type="EMBL" id="AGI85223.1"/>
    </source>
</evidence>
<dbReference type="NCBIfam" id="NF003372">
    <property type="entry name" value="PRK04447.1-5"/>
    <property type="match status" value="1"/>
</dbReference>
<dbReference type="Gene3D" id="3.40.50.10210">
    <property type="match status" value="1"/>
</dbReference>
<dbReference type="GO" id="GO:0008939">
    <property type="term" value="F:nicotinate-nucleotide-dimethylbenzimidazole phosphoribosyltransferase activity"/>
    <property type="evidence" value="ECO:0007669"/>
    <property type="project" value="InterPro"/>
</dbReference>
<dbReference type="Proteomes" id="UP000012672">
    <property type="component" value="Chromosome"/>
</dbReference>
<dbReference type="OrthoDB" id="9136at2157"/>
<dbReference type="STRING" id="1236689.MMALV_04810"/>
<name>M9SG89_METAX</name>
<evidence type="ECO:0000313" key="3">
    <source>
        <dbReference type="Proteomes" id="UP000012672"/>
    </source>
</evidence>
<protein>
    <recommendedName>
        <fullName evidence="1">UPF0284 protein MMALV_04810</fullName>
    </recommendedName>
</protein>
<accession>M9SG89</accession>
<dbReference type="eggNOG" id="arCOG04272">
    <property type="taxonomic scope" value="Archaea"/>
</dbReference>
<keyword evidence="2" id="KW-0328">Glycosyltransferase</keyword>